<dbReference type="PANTHER" id="PTHR43539">
    <property type="entry name" value="FLAVIN-BINDING MONOOXYGENASE-LIKE PROTEIN (AFU_ORTHOLOGUE AFUA_4G09220)"/>
    <property type="match status" value="1"/>
</dbReference>
<comment type="caution">
    <text evidence="3">The sequence shown here is derived from an EMBL/GenBank/DDBJ whole genome shotgun (WGS) entry which is preliminary data.</text>
</comment>
<dbReference type="Proteomes" id="UP001592528">
    <property type="component" value="Unassembled WGS sequence"/>
</dbReference>
<accession>A0ABV6UVT7</accession>
<evidence type="ECO:0000259" key="2">
    <source>
        <dbReference type="Pfam" id="PF07992"/>
    </source>
</evidence>
<evidence type="ECO:0000313" key="3">
    <source>
        <dbReference type="EMBL" id="MFC1405538.1"/>
    </source>
</evidence>
<dbReference type="EMBL" id="JBHEZZ010000021">
    <property type="protein sequence ID" value="MFC1405538.1"/>
    <property type="molecule type" value="Genomic_DNA"/>
</dbReference>
<dbReference type="Pfam" id="PF07992">
    <property type="entry name" value="Pyr_redox_2"/>
    <property type="match status" value="1"/>
</dbReference>
<evidence type="ECO:0000256" key="1">
    <source>
        <dbReference type="ARBA" id="ARBA00023002"/>
    </source>
</evidence>
<protein>
    <submittedName>
        <fullName evidence="3">FAD-dependent oxidoreductase</fullName>
    </submittedName>
</protein>
<feature type="domain" description="FAD/NAD(P)-binding" evidence="2">
    <location>
        <begin position="14"/>
        <end position="218"/>
    </location>
</feature>
<dbReference type="InterPro" id="IPR023753">
    <property type="entry name" value="FAD/NAD-binding_dom"/>
</dbReference>
<proteinExistence type="predicted"/>
<dbReference type="InterPro" id="IPR050982">
    <property type="entry name" value="Auxin_biosynth/cation_transpt"/>
</dbReference>
<dbReference type="PRINTS" id="PR00368">
    <property type="entry name" value="FADPNR"/>
</dbReference>
<dbReference type="Gene3D" id="3.50.50.60">
    <property type="entry name" value="FAD/NAD(P)-binding domain"/>
    <property type="match status" value="1"/>
</dbReference>
<dbReference type="PRINTS" id="PR00411">
    <property type="entry name" value="PNDRDTASEI"/>
</dbReference>
<keyword evidence="4" id="KW-1185">Reference proteome</keyword>
<dbReference type="RefSeq" id="WP_030261703.1">
    <property type="nucleotide sequence ID" value="NZ_JBHEZZ010000021.1"/>
</dbReference>
<reference evidence="3 4" key="1">
    <citation type="submission" date="2024-09" db="EMBL/GenBank/DDBJ databases">
        <authorList>
            <person name="Lee S.D."/>
        </authorList>
    </citation>
    <scope>NUCLEOTIDE SEQUENCE [LARGE SCALE GENOMIC DNA]</scope>
    <source>
        <strain evidence="3 4">N1-5</strain>
    </source>
</reference>
<evidence type="ECO:0000313" key="4">
    <source>
        <dbReference type="Proteomes" id="UP001592528"/>
    </source>
</evidence>
<dbReference type="InterPro" id="IPR036188">
    <property type="entry name" value="FAD/NAD-bd_sf"/>
</dbReference>
<organism evidence="3 4">
    <name type="scientific">Streptacidiphilus cavernicola</name>
    <dbReference type="NCBI Taxonomy" id="3342716"/>
    <lineage>
        <taxon>Bacteria</taxon>
        <taxon>Bacillati</taxon>
        <taxon>Actinomycetota</taxon>
        <taxon>Actinomycetes</taxon>
        <taxon>Kitasatosporales</taxon>
        <taxon>Streptomycetaceae</taxon>
        <taxon>Streptacidiphilus</taxon>
    </lineage>
</organism>
<sequence length="409" mass="43173">MAVPRSTAADAVPVTVIGAGPYGLAAAAHLRARGLRLRAFGEPMDSWRTRMPAGMFLKSTPSASSIADAAGAWNLDRFRAAEGRRSEGDLHPVPLDEFVRYGLWFQRQILPDLDTTAVREVDAVDGGFRIELASGETFASRSVVLATGLGPFPRIPGQLVELARAGLASHPAEHADLSGFAGRRVAVIGAGQSALESAALLREAGAEPIVVARTDRLLFGEPPAEDRPEQRPLSLRLVKPATPLGPGWSHRAFSGAPGAYRYLPSGVREHFLRTVLGPSGAWWLRERVEGRVEVLTGHGVRSAQAADGGARLTLADRQGGSRVLEADHVLAATGYRVDVDQIDLLAPGLRARVRRDGGAPKLSAGFESSVPGLYFTGLAAAATFGPLLRFVCGTGFAGHRISAAVVARG</sequence>
<name>A0ABV6UVT7_9ACTN</name>
<keyword evidence="1" id="KW-0560">Oxidoreductase</keyword>
<dbReference type="PANTHER" id="PTHR43539:SF91">
    <property type="entry name" value="FAD-DEPENDENT URATE HYDROXYLASE"/>
    <property type="match status" value="1"/>
</dbReference>
<gene>
    <name evidence="3" type="ORF">ACEZDJ_30050</name>
</gene>
<dbReference type="SUPFAM" id="SSF51905">
    <property type="entry name" value="FAD/NAD(P)-binding domain"/>
    <property type="match status" value="1"/>
</dbReference>